<dbReference type="VEuPathDB" id="CryptoDB:cand_023690"/>
<dbReference type="PANTHER" id="PTHR31077:SF1">
    <property type="entry name" value="U4_U6.U5 SMALL NUCLEAR RIBONUCLEOPROTEIN 27 KDA PROTEIN"/>
    <property type="match status" value="1"/>
</dbReference>
<name>A0A1J4MS14_9CRYT</name>
<comment type="subcellular location">
    <subcellularLocation>
        <location evidence="2">Nucleus</location>
    </subcellularLocation>
</comment>
<dbReference type="GO" id="GO:0008380">
    <property type="term" value="P:RNA splicing"/>
    <property type="evidence" value="ECO:0007669"/>
    <property type="project" value="UniProtKB-KW"/>
</dbReference>
<reference evidence="9 10" key="1">
    <citation type="submission" date="2016-10" db="EMBL/GenBank/DDBJ databases">
        <title>Reductive evolution of mitochondrial metabolism and differential evolution of invasion-related proteins in Cryptosporidium.</title>
        <authorList>
            <person name="Liu S."/>
            <person name="Roellig D.M."/>
            <person name="Guo Y."/>
            <person name="Li N."/>
            <person name="Frace M.A."/>
            <person name="Tang K."/>
            <person name="Zhang L."/>
            <person name="Feng Y."/>
            <person name="Xiao L."/>
        </authorList>
    </citation>
    <scope>NUCLEOTIDE SEQUENCE [LARGE SCALE GENOMIC DNA]</scope>
    <source>
        <strain evidence="9">30847</strain>
    </source>
</reference>
<dbReference type="InterPro" id="IPR013957">
    <property type="entry name" value="SNRNP27"/>
</dbReference>
<accession>A0A1J4MS14</accession>
<comment type="similarity">
    <text evidence="3">Belongs to the SNUT3 family.</text>
</comment>
<comment type="function">
    <text evidence="1">May play a role in mRNA splicing.</text>
</comment>
<keyword evidence="10" id="KW-1185">Reference proteome</keyword>
<dbReference type="GO" id="GO:0006397">
    <property type="term" value="P:mRNA processing"/>
    <property type="evidence" value="ECO:0007669"/>
    <property type="project" value="UniProtKB-KW"/>
</dbReference>
<dbReference type="PANTHER" id="PTHR31077">
    <property type="entry name" value="U4/U6.U5 SMALL NUCLEAR RIBONUCLEOPROTEIN 27 KDA PROTEIN"/>
    <property type="match status" value="1"/>
</dbReference>
<keyword evidence="5" id="KW-0507">mRNA processing</keyword>
<dbReference type="EMBL" id="LRBS01000048">
    <property type="protein sequence ID" value="OII77026.1"/>
    <property type="molecule type" value="Genomic_DNA"/>
</dbReference>
<keyword evidence="6" id="KW-0508">mRNA splicing</keyword>
<protein>
    <recommendedName>
        <fullName evidence="8">U4/U6.U5 small nuclear ribonucleoprotein 27kDa protein domain-containing protein</fullName>
    </recommendedName>
</protein>
<sequence length="156" mass="18653">MPKTKTIIRNEKGDLITKSCRSEGDESIRKNYQYKTQYNYKHDTRRYDDFGRINKNYREEFKAKNKSREIDDNIKYREKIQKLENKSIIHSNHQDTHELSESELIKQIIGIKDFDTSKNKDHTNSDLSGVNIKSKRKYRQYMNRLGGFNRSLSPVQ</sequence>
<proteinExistence type="inferred from homology"/>
<dbReference type="GO" id="GO:0071011">
    <property type="term" value="C:precatalytic spliceosome"/>
    <property type="evidence" value="ECO:0007669"/>
    <property type="project" value="TreeGrafter"/>
</dbReference>
<gene>
    <name evidence="9" type="ORF">cand_023690</name>
</gene>
<dbReference type="Proteomes" id="UP000186804">
    <property type="component" value="Unassembled WGS sequence"/>
</dbReference>
<dbReference type="Pfam" id="PF08648">
    <property type="entry name" value="SNRNP27"/>
    <property type="match status" value="1"/>
</dbReference>
<dbReference type="OrthoDB" id="21368at2759"/>
<evidence type="ECO:0000256" key="3">
    <source>
        <dbReference type="ARBA" id="ARBA00008218"/>
    </source>
</evidence>
<evidence type="ECO:0000313" key="10">
    <source>
        <dbReference type="Proteomes" id="UP000186804"/>
    </source>
</evidence>
<evidence type="ECO:0000256" key="6">
    <source>
        <dbReference type="ARBA" id="ARBA00023187"/>
    </source>
</evidence>
<evidence type="ECO:0000256" key="5">
    <source>
        <dbReference type="ARBA" id="ARBA00022664"/>
    </source>
</evidence>
<dbReference type="GeneID" id="92366553"/>
<comment type="subunit">
    <text evidence="4">Part of a tri-snRNP complex.</text>
</comment>
<evidence type="ECO:0000259" key="8">
    <source>
        <dbReference type="Pfam" id="PF08648"/>
    </source>
</evidence>
<evidence type="ECO:0000256" key="2">
    <source>
        <dbReference type="ARBA" id="ARBA00004123"/>
    </source>
</evidence>
<feature type="domain" description="U4/U6.U5 small nuclear ribonucleoprotein 27kDa protein" evidence="8">
    <location>
        <begin position="101"/>
        <end position="154"/>
    </location>
</feature>
<keyword evidence="7" id="KW-0539">Nucleus</keyword>
<organism evidence="9 10">
    <name type="scientific">Cryptosporidium andersoni</name>
    <dbReference type="NCBI Taxonomy" id="117008"/>
    <lineage>
        <taxon>Eukaryota</taxon>
        <taxon>Sar</taxon>
        <taxon>Alveolata</taxon>
        <taxon>Apicomplexa</taxon>
        <taxon>Conoidasida</taxon>
        <taxon>Coccidia</taxon>
        <taxon>Eucoccidiorida</taxon>
        <taxon>Eimeriorina</taxon>
        <taxon>Cryptosporidiidae</taxon>
        <taxon>Cryptosporidium</taxon>
    </lineage>
</organism>
<dbReference type="AlphaFoldDB" id="A0A1J4MS14"/>
<evidence type="ECO:0000313" key="9">
    <source>
        <dbReference type="EMBL" id="OII77026.1"/>
    </source>
</evidence>
<evidence type="ECO:0000256" key="7">
    <source>
        <dbReference type="ARBA" id="ARBA00023242"/>
    </source>
</evidence>
<evidence type="ECO:0000256" key="4">
    <source>
        <dbReference type="ARBA" id="ARBA00011825"/>
    </source>
</evidence>
<comment type="caution">
    <text evidence="9">The sequence shown here is derived from an EMBL/GenBank/DDBJ whole genome shotgun (WGS) entry which is preliminary data.</text>
</comment>
<dbReference type="RefSeq" id="XP_067068872.1">
    <property type="nucleotide sequence ID" value="XM_067212599.1"/>
</dbReference>
<evidence type="ECO:0000256" key="1">
    <source>
        <dbReference type="ARBA" id="ARBA00003632"/>
    </source>
</evidence>